<dbReference type="AlphaFoldDB" id="A0A650EPD4"/>
<dbReference type="EMBL" id="MN577574">
    <property type="protein sequence ID" value="QGT51436.1"/>
    <property type="molecule type" value="Genomic_DNA"/>
</dbReference>
<proteinExistence type="predicted"/>
<dbReference type="Gene3D" id="1.10.10.10">
    <property type="entry name" value="Winged helix-like DNA-binding domain superfamily/Winged helix DNA-binding domain"/>
    <property type="match status" value="1"/>
</dbReference>
<accession>A0A650EPD4</accession>
<dbReference type="InterPro" id="IPR036390">
    <property type="entry name" value="WH_DNA-bd_sf"/>
</dbReference>
<evidence type="ECO:0000313" key="1">
    <source>
        <dbReference type="EMBL" id="QGT51436.1"/>
    </source>
</evidence>
<evidence type="ECO:0008006" key="2">
    <source>
        <dbReference type="Google" id="ProtNLM"/>
    </source>
</evidence>
<dbReference type="InterPro" id="IPR036388">
    <property type="entry name" value="WH-like_DNA-bd_sf"/>
</dbReference>
<sequence>MDKNDETVRRMMRAMNEIDGIYYYFARRLGVNENTLAFLYALSDGKMHSQKKMSDEWLIPRTTINTIVKNMVANGIIVLDSKQCAKEKSISLTKKGRQYVDTLLDGVFAAEQKAIKDTLQRYSAEFVDALEYFESRLWEEFNGNICSDGGGKNPR</sequence>
<gene>
    <name evidence="1" type="ORF">Unknown280_1280</name>
</gene>
<organism evidence="1">
    <name type="scientific">uncultured Spirochaetaceae bacterium</name>
    <dbReference type="NCBI Taxonomy" id="201186"/>
    <lineage>
        <taxon>Bacteria</taxon>
        <taxon>Pseudomonadati</taxon>
        <taxon>Spirochaetota</taxon>
        <taxon>Spirochaetia</taxon>
        <taxon>Spirochaetales</taxon>
        <taxon>Spirochaetaceae</taxon>
        <taxon>environmental samples</taxon>
    </lineage>
</organism>
<name>A0A650EPD4_9SPIO</name>
<dbReference type="SUPFAM" id="SSF46785">
    <property type="entry name" value="Winged helix' DNA-binding domain"/>
    <property type="match status" value="1"/>
</dbReference>
<reference evidence="1" key="1">
    <citation type="journal article" date="2020" name="J. ISSAAS">
        <title>Lactobacilli and other gastrointestinal microbiota of Peromyscus leucopus, reservoir host for agents of Lyme disease and other zoonoses in North America.</title>
        <authorList>
            <person name="Milovic A."/>
            <person name="Bassam K."/>
            <person name="Shao H."/>
            <person name="Chatzistamou I."/>
            <person name="Tufts D.M."/>
            <person name="Diuk-Wasser M."/>
            <person name="Barbour A.G."/>
        </authorList>
    </citation>
    <scope>NUCLEOTIDE SEQUENCE</scope>
    <source>
        <strain evidence="1">LL50</strain>
    </source>
</reference>
<protein>
    <recommendedName>
        <fullName evidence="2">HTH marR-type domain-containing protein</fullName>
    </recommendedName>
</protein>